<feature type="region of interest" description="Disordered" evidence="1">
    <location>
        <begin position="225"/>
        <end position="279"/>
    </location>
</feature>
<sequence>MRNMIFHFATFNCNVLIIFAQKVKESTEFFSFPRSVNRSALWALSPFLCNVSFNLFFILQPALFFSSLPLPRTLDLSIKPPLLQLLRLPTRLNRCKPAASTKEARTNKLLLQASSSSTRWPLLQGIKPRNPLLPPDFGHLKLQSFKIQHPFSSSFRAATTLKLRTSTSIKVTYDHQDRETHVRRRQVNKMKEIHVIDEDDGPSTEFDRQDDDYLDMVLENDVQMGTNDLDDTNLDGDEDNAEDEFQENWHGEDDWENNDFDNVDYGNNEFDSNDENDWL</sequence>
<keyword evidence="2" id="KW-1133">Transmembrane helix</keyword>
<dbReference type="Proteomes" id="UP001652660">
    <property type="component" value="Chromosome 9e"/>
</dbReference>
<evidence type="ECO:0000313" key="3">
    <source>
        <dbReference type="Proteomes" id="UP001652660"/>
    </source>
</evidence>
<protein>
    <submittedName>
        <fullName evidence="4">Uncharacterized protein</fullName>
    </submittedName>
</protein>
<gene>
    <name evidence="4" type="primary">LOC113710623</name>
</gene>
<accession>A0ABM4VQX4</accession>
<evidence type="ECO:0000313" key="4">
    <source>
        <dbReference type="RefSeq" id="XP_071921924.1"/>
    </source>
</evidence>
<feature type="compositionally biased region" description="Acidic residues" evidence="1">
    <location>
        <begin position="228"/>
        <end position="246"/>
    </location>
</feature>
<reference evidence="4" key="1">
    <citation type="submission" date="2025-08" db="UniProtKB">
        <authorList>
            <consortium name="RefSeq"/>
        </authorList>
    </citation>
    <scope>IDENTIFICATION</scope>
    <source>
        <tissue evidence="4">Leaves</tissue>
    </source>
</reference>
<feature type="transmembrane region" description="Helical" evidence="2">
    <location>
        <begin position="44"/>
        <end position="65"/>
    </location>
</feature>
<evidence type="ECO:0000256" key="2">
    <source>
        <dbReference type="SAM" id="Phobius"/>
    </source>
</evidence>
<evidence type="ECO:0000256" key="1">
    <source>
        <dbReference type="SAM" id="MobiDB-lite"/>
    </source>
</evidence>
<name>A0ABM4VQX4_COFAR</name>
<keyword evidence="3" id="KW-1185">Reference proteome</keyword>
<dbReference type="RefSeq" id="XP_071921924.1">
    <property type="nucleotide sequence ID" value="XM_072065823.1"/>
</dbReference>
<organism evidence="3 4">
    <name type="scientific">Coffea arabica</name>
    <name type="common">Arabian coffee</name>
    <dbReference type="NCBI Taxonomy" id="13443"/>
    <lineage>
        <taxon>Eukaryota</taxon>
        <taxon>Viridiplantae</taxon>
        <taxon>Streptophyta</taxon>
        <taxon>Embryophyta</taxon>
        <taxon>Tracheophyta</taxon>
        <taxon>Spermatophyta</taxon>
        <taxon>Magnoliopsida</taxon>
        <taxon>eudicotyledons</taxon>
        <taxon>Gunneridae</taxon>
        <taxon>Pentapetalae</taxon>
        <taxon>asterids</taxon>
        <taxon>lamiids</taxon>
        <taxon>Gentianales</taxon>
        <taxon>Rubiaceae</taxon>
        <taxon>Ixoroideae</taxon>
        <taxon>Gardenieae complex</taxon>
        <taxon>Bertiereae - Coffeeae clade</taxon>
        <taxon>Coffeeae</taxon>
        <taxon>Coffea</taxon>
    </lineage>
</organism>
<keyword evidence="2" id="KW-0812">Transmembrane</keyword>
<feature type="compositionally biased region" description="Acidic residues" evidence="1">
    <location>
        <begin position="253"/>
        <end position="262"/>
    </location>
</feature>
<dbReference type="GeneID" id="113710623"/>
<proteinExistence type="predicted"/>
<keyword evidence="2" id="KW-0472">Membrane</keyword>